<dbReference type="InterPro" id="IPR022742">
    <property type="entry name" value="Hydrolase_4"/>
</dbReference>
<evidence type="ECO:0000313" key="2">
    <source>
        <dbReference type="EMBL" id="XBH19800.1"/>
    </source>
</evidence>
<accession>A0AAU7DR85</accession>
<protein>
    <submittedName>
        <fullName evidence="2">Alpha/beta fold hydrolase</fullName>
    </submittedName>
</protein>
<feature type="domain" description="Serine aminopeptidase S33" evidence="1">
    <location>
        <begin position="64"/>
        <end position="182"/>
    </location>
</feature>
<gene>
    <name evidence="2" type="ORF">P8935_10895</name>
</gene>
<dbReference type="InterPro" id="IPR029058">
    <property type="entry name" value="AB_hydrolase_fold"/>
</dbReference>
<dbReference type="EMBL" id="CP121196">
    <property type="protein sequence ID" value="XBH19800.1"/>
    <property type="molecule type" value="Genomic_DNA"/>
</dbReference>
<reference evidence="2" key="1">
    <citation type="submission" date="2023-03" db="EMBL/GenBank/DDBJ databases">
        <title>Edaphobacter sp.</title>
        <authorList>
            <person name="Huber K.J."/>
            <person name="Papendorf J."/>
            <person name="Pilke C."/>
            <person name="Bunk B."/>
            <person name="Sproeer C."/>
            <person name="Pester M."/>
        </authorList>
    </citation>
    <scope>NUCLEOTIDE SEQUENCE</scope>
    <source>
        <strain evidence="2">DSM 110680</strain>
    </source>
</reference>
<sequence length="267" mass="29466">MKLQRFSFTFSLTIASRFVQIRDRLLGRIPNHRPECIGINATQHRISSGKNLLDAVFVKPTGTSPQASILICHGIGEIVSQWFPIQRLLAENGIASLVFDYSGYGRSTGFIDFTQCEQDAIASFALLRRLAPAIPLALLGFSLGTGIAPAILNRVAADGLVLCAGYSSFRKAARAAWIPGFLSPLVPPIWSAEEALRDCSLPTLIVQGDRDRLFPLKMAHDLVSCCGSRAELLILPARSHNEPFYKPHMRYWGPIVSWLLRPLTTDH</sequence>
<dbReference type="PANTHER" id="PTHR12277">
    <property type="entry name" value="ALPHA/BETA HYDROLASE DOMAIN-CONTAINING PROTEIN"/>
    <property type="match status" value="1"/>
</dbReference>
<organism evidence="2">
    <name type="scientific">Telmatobacter sp. DSM 110680</name>
    <dbReference type="NCBI Taxonomy" id="3036704"/>
    <lineage>
        <taxon>Bacteria</taxon>
        <taxon>Pseudomonadati</taxon>
        <taxon>Acidobacteriota</taxon>
        <taxon>Terriglobia</taxon>
        <taxon>Terriglobales</taxon>
        <taxon>Acidobacteriaceae</taxon>
        <taxon>Telmatobacter</taxon>
    </lineage>
</organism>
<name>A0AAU7DR85_9BACT</name>
<dbReference type="RefSeq" id="WP_348265021.1">
    <property type="nucleotide sequence ID" value="NZ_CP121196.1"/>
</dbReference>
<dbReference type="Pfam" id="PF12146">
    <property type="entry name" value="Hydrolase_4"/>
    <property type="match status" value="1"/>
</dbReference>
<dbReference type="SUPFAM" id="SSF53474">
    <property type="entry name" value="alpha/beta-Hydrolases"/>
    <property type="match status" value="1"/>
</dbReference>
<dbReference type="GO" id="GO:0016787">
    <property type="term" value="F:hydrolase activity"/>
    <property type="evidence" value="ECO:0007669"/>
    <property type="project" value="UniProtKB-KW"/>
</dbReference>
<dbReference type="Gene3D" id="3.40.50.1820">
    <property type="entry name" value="alpha/beta hydrolase"/>
    <property type="match status" value="1"/>
</dbReference>
<evidence type="ECO:0000259" key="1">
    <source>
        <dbReference type="Pfam" id="PF12146"/>
    </source>
</evidence>
<keyword evidence="2" id="KW-0378">Hydrolase</keyword>
<dbReference type="AlphaFoldDB" id="A0AAU7DR85"/>
<proteinExistence type="predicted"/>